<accession>A0A642UUJ6</accession>
<evidence type="ECO:0000313" key="5">
    <source>
        <dbReference type="Proteomes" id="UP000761534"/>
    </source>
</evidence>
<dbReference type="InterPro" id="IPR036291">
    <property type="entry name" value="NAD(P)-bd_dom_sf"/>
</dbReference>
<dbReference type="Proteomes" id="UP000761534">
    <property type="component" value="Unassembled WGS sequence"/>
</dbReference>
<dbReference type="EMBL" id="SWFS01000427">
    <property type="protein sequence ID" value="KAA8904626.1"/>
    <property type="molecule type" value="Genomic_DNA"/>
</dbReference>
<sequence>MTITDKSNSTILVTGASGFIGAHCVDRLLKAGYHVRAAVRSEGKFNQLAGCFDEEARSRLTPAYLSDIRNQEDVNKAVSGCEGILHVASPFSYSVSDFEKELLNPAIEGTRTVMQAAANEPRVSRVVITSSFAAVYDATKGLQPGVVLDETSWSPLTWDDGVKTDQAAVAYRASKVLAEREAWEFMKQNDYHFDLVTLCPTMVFGPLVNPKTATCLESLNLSNQVLWSLCRGSLEDVPPTKGPVWVDVRDLADAHVRALECPEASNQRFMMSAGDYDNQEISDILREKLPKDFSKNIPVGTPGARLSGTHFTTNSAKAEKVLGIRFRKLEESVLDFASQICTQ</sequence>
<dbReference type="GO" id="GO:0016616">
    <property type="term" value="F:oxidoreductase activity, acting on the CH-OH group of donors, NAD or NADP as acceptor"/>
    <property type="evidence" value="ECO:0007669"/>
    <property type="project" value="TreeGrafter"/>
</dbReference>
<proteinExistence type="inferred from homology"/>
<dbReference type="PANTHER" id="PTHR10366:SF564">
    <property type="entry name" value="STEROL-4-ALPHA-CARBOXYLATE 3-DEHYDROGENASE, DECARBOXYLATING"/>
    <property type="match status" value="1"/>
</dbReference>
<dbReference type="SUPFAM" id="SSF51735">
    <property type="entry name" value="NAD(P)-binding Rossmann-fold domains"/>
    <property type="match status" value="1"/>
</dbReference>
<comment type="caution">
    <text evidence="4">The sequence shown here is derived from an EMBL/GenBank/DDBJ whole genome shotgun (WGS) entry which is preliminary data.</text>
</comment>
<comment type="similarity">
    <text evidence="2">Belongs to the NAD(P)-dependent epimerase/dehydratase family. Dihydroflavonol-4-reductase subfamily.</text>
</comment>
<dbReference type="InterPro" id="IPR050425">
    <property type="entry name" value="NAD(P)_dehydrat-like"/>
</dbReference>
<feature type="domain" description="NAD-dependent epimerase/dehydratase" evidence="3">
    <location>
        <begin position="11"/>
        <end position="266"/>
    </location>
</feature>
<keyword evidence="5" id="KW-1185">Reference proteome</keyword>
<protein>
    <recommendedName>
        <fullName evidence="3">NAD-dependent epimerase/dehydratase domain-containing protein</fullName>
    </recommendedName>
</protein>
<dbReference type="InterPro" id="IPR001509">
    <property type="entry name" value="Epimerase_deHydtase"/>
</dbReference>
<dbReference type="Pfam" id="PF01370">
    <property type="entry name" value="Epimerase"/>
    <property type="match status" value="1"/>
</dbReference>
<dbReference type="PANTHER" id="PTHR10366">
    <property type="entry name" value="NAD DEPENDENT EPIMERASE/DEHYDRATASE"/>
    <property type="match status" value="1"/>
</dbReference>
<evidence type="ECO:0000313" key="4">
    <source>
        <dbReference type="EMBL" id="KAA8904626.1"/>
    </source>
</evidence>
<evidence type="ECO:0000256" key="2">
    <source>
        <dbReference type="ARBA" id="ARBA00023445"/>
    </source>
</evidence>
<dbReference type="OrthoDB" id="2735536at2759"/>
<dbReference type="Gene3D" id="3.40.50.720">
    <property type="entry name" value="NAD(P)-binding Rossmann-like Domain"/>
    <property type="match status" value="1"/>
</dbReference>
<keyword evidence="1" id="KW-0560">Oxidoreductase</keyword>
<dbReference type="CDD" id="cd05227">
    <property type="entry name" value="AR_SDR_e"/>
    <property type="match status" value="1"/>
</dbReference>
<organism evidence="4 5">
    <name type="scientific">Trichomonascus ciferrii</name>
    <dbReference type="NCBI Taxonomy" id="44093"/>
    <lineage>
        <taxon>Eukaryota</taxon>
        <taxon>Fungi</taxon>
        <taxon>Dikarya</taxon>
        <taxon>Ascomycota</taxon>
        <taxon>Saccharomycotina</taxon>
        <taxon>Dipodascomycetes</taxon>
        <taxon>Dipodascales</taxon>
        <taxon>Trichomonascaceae</taxon>
        <taxon>Trichomonascus</taxon>
        <taxon>Trichomonascus ciferrii complex</taxon>
    </lineage>
</organism>
<gene>
    <name evidence="4" type="ORF">TRICI_005432</name>
</gene>
<evidence type="ECO:0000259" key="3">
    <source>
        <dbReference type="Pfam" id="PF01370"/>
    </source>
</evidence>
<name>A0A642UUJ6_9ASCO</name>
<dbReference type="VEuPathDB" id="FungiDB:TRICI_005432"/>
<dbReference type="AlphaFoldDB" id="A0A642UUJ6"/>
<reference evidence="4" key="1">
    <citation type="journal article" date="2019" name="G3 (Bethesda)">
        <title>Genome Assemblies of Two Rare Opportunistic Yeast Pathogens: Diutina rugosa (syn. Candida rugosa) and Trichomonascus ciferrii (syn. Candida ciferrii).</title>
        <authorList>
            <person name="Mixao V."/>
            <person name="Saus E."/>
            <person name="Hansen A.P."/>
            <person name="Lass-Florl C."/>
            <person name="Gabaldon T."/>
        </authorList>
    </citation>
    <scope>NUCLEOTIDE SEQUENCE</scope>
    <source>
        <strain evidence="4">CBS 4856</strain>
    </source>
</reference>
<dbReference type="FunFam" id="3.40.50.720:FF:000085">
    <property type="entry name" value="Dihydroflavonol reductase"/>
    <property type="match status" value="1"/>
</dbReference>
<evidence type="ECO:0000256" key="1">
    <source>
        <dbReference type="ARBA" id="ARBA00023002"/>
    </source>
</evidence>